<name>B0LIZ2_STRRH</name>
<accession>B0LIZ2</accession>
<feature type="domain" description="A-factor biosynthesis hotdog" evidence="1">
    <location>
        <begin position="26"/>
        <end position="162"/>
    </location>
</feature>
<dbReference type="EMBL" id="EU147298">
    <property type="protein sequence ID" value="ABX71092.1"/>
    <property type="molecule type" value="Genomic_DNA"/>
</dbReference>
<dbReference type="InterPro" id="IPR005509">
    <property type="entry name" value="AfsA_hotdog_dom"/>
</dbReference>
<dbReference type="Pfam" id="PF03756">
    <property type="entry name" value="AfsA"/>
    <property type="match status" value="2"/>
</dbReference>
<dbReference type="GO" id="GO:0016740">
    <property type="term" value="F:transferase activity"/>
    <property type="evidence" value="ECO:0007669"/>
    <property type="project" value="InterPro"/>
</dbReference>
<dbReference type="NCBIfam" id="NF041195">
    <property type="entry name" value="ScbA_BarX_GamBu"/>
    <property type="match status" value="1"/>
</dbReference>
<dbReference type="InterPro" id="IPR047757">
    <property type="entry name" value="AfsA-like"/>
</dbReference>
<evidence type="ECO:0000313" key="2">
    <source>
        <dbReference type="EMBL" id="ABX71092.1"/>
    </source>
</evidence>
<protein>
    <submittedName>
        <fullName evidence="2">Lct9</fullName>
    </submittedName>
</protein>
<reference evidence="2" key="2">
    <citation type="journal article" date="2008" name="Antimicrob. Agents Chemother.">
        <title>Biosynthetic investigations of lactonamycin and lactonamycin z: cloning of the biosynthetic gene clusters and discovery of an unusual starter unit.</title>
        <authorList>
            <person name="Zhang X."/>
            <person name="Alemany L.B."/>
            <person name="Fiedler H.P."/>
            <person name="Goodfellow M."/>
            <person name="Parry R.J."/>
        </authorList>
    </citation>
    <scope>NUCLEOTIDE SEQUENCE</scope>
    <source>
        <strain evidence="2">MJ773-88K4</strain>
    </source>
</reference>
<reference evidence="2" key="1">
    <citation type="submission" date="2007-09" db="EMBL/GenBank/DDBJ databases">
        <authorList>
            <person name="Zhang X.J."/>
            <person name="Alemany L.B."/>
            <person name="Fiedler H.-P."/>
            <person name="Goodfellow M."/>
            <person name="Parry R.J."/>
        </authorList>
    </citation>
    <scope>NUCLEOTIDE SEQUENCE</scope>
    <source>
        <strain evidence="2">MJ773-88K4</strain>
    </source>
</reference>
<sequence length="314" mass="34299">MTSVQPPVDAPVAPPPRLTTTVPREYVHRASLAEVFLTACTQQDGTRFELTGQWPRAHTFFQSADGREHDPLLVAETFRQTGLFLAHAELGVPLGHHFVMRDLTFAVQLHRLSVGLTPTDITLTAVCSEINRRGRTTSGFRMDLTLRRDGVVLATGGGQFTCVAPAVYRRLRGPVADRSTAEPSVRAHERSAAGRLGPSDVVLSSTARPNRWLLTPDPCHPVLFDHAGDHLPGMVLLEAARQAATRCHAVHPMRPAAISTTFDRYAELDSPCWIEVTPLPTRERAFAAVRVTGRQENQEVFSSVVSGPRPSAVG</sequence>
<feature type="domain" description="A-factor biosynthesis hotdog" evidence="1">
    <location>
        <begin position="194"/>
        <end position="290"/>
    </location>
</feature>
<organism evidence="2">
    <name type="scientific">Streptomyces rishiriensis</name>
    <dbReference type="NCBI Taxonomy" id="68264"/>
    <lineage>
        <taxon>Bacteria</taxon>
        <taxon>Bacillati</taxon>
        <taxon>Actinomycetota</taxon>
        <taxon>Actinomycetes</taxon>
        <taxon>Kitasatosporales</taxon>
        <taxon>Streptomycetaceae</taxon>
        <taxon>Streptomyces</taxon>
    </lineage>
</organism>
<evidence type="ECO:0000259" key="1">
    <source>
        <dbReference type="Pfam" id="PF03756"/>
    </source>
</evidence>
<gene>
    <name evidence="2" type="primary">lct9</name>
</gene>
<proteinExistence type="predicted"/>
<dbReference type="AlphaFoldDB" id="B0LIZ2"/>